<dbReference type="InterPro" id="IPR048684">
    <property type="entry name" value="COG4_C"/>
</dbReference>
<dbReference type="FunCoup" id="D8QT59">
    <property type="interactions" value="4644"/>
</dbReference>
<dbReference type="GO" id="GO:0000139">
    <property type="term" value="C:Golgi membrane"/>
    <property type="evidence" value="ECO:0007669"/>
    <property type="project" value="UniProtKB-SubCell"/>
</dbReference>
<dbReference type="Pfam" id="PF08318">
    <property type="entry name" value="COG4_m"/>
    <property type="match status" value="1"/>
</dbReference>
<dbReference type="AlphaFoldDB" id="D8QT59"/>
<evidence type="ECO:0000313" key="10">
    <source>
        <dbReference type="EMBL" id="EFJ37060.1"/>
    </source>
</evidence>
<evidence type="ECO:0000256" key="1">
    <source>
        <dbReference type="ARBA" id="ARBA00004395"/>
    </source>
</evidence>
<dbReference type="SMART" id="SM00762">
    <property type="entry name" value="Cog4"/>
    <property type="match status" value="1"/>
</dbReference>
<dbReference type="OMA" id="RASECQQ"/>
<name>D8QT59_SELML</name>
<evidence type="ECO:0000259" key="9">
    <source>
        <dbReference type="SMART" id="SM00762"/>
    </source>
</evidence>
<dbReference type="HOGENOM" id="CLU_014853_2_0_1"/>
<protein>
    <recommendedName>
        <fullName evidence="3">Conserved oligomeric Golgi complex subunit 4</fullName>
    </recommendedName>
    <alternativeName>
        <fullName evidence="8">Component of oligomeric Golgi complex 4</fullName>
    </alternativeName>
</protein>
<dbReference type="PANTHER" id="PTHR24016">
    <property type="entry name" value="CONSERVED OLIGOMERIC GOLGI COMPLEX SUBUNIT 4"/>
    <property type="match status" value="1"/>
</dbReference>
<evidence type="ECO:0000256" key="7">
    <source>
        <dbReference type="ARBA" id="ARBA00023136"/>
    </source>
</evidence>
<dbReference type="Pfam" id="PF20663">
    <property type="entry name" value="COG4_N"/>
    <property type="match status" value="1"/>
</dbReference>
<dbReference type="InParanoid" id="D8QT59"/>
<keyword evidence="7" id="KW-0472">Membrane</keyword>
<feature type="domain" description="COG4 transport protein middle alpha-helical bundle" evidence="9">
    <location>
        <begin position="154"/>
        <end position="464"/>
    </location>
</feature>
<dbReference type="KEGG" id="smo:SELMODRAFT_230075"/>
<keyword evidence="6" id="KW-0333">Golgi apparatus</keyword>
<keyword evidence="5" id="KW-0653">Protein transport</keyword>
<dbReference type="Proteomes" id="UP000001514">
    <property type="component" value="Unassembled WGS sequence"/>
</dbReference>
<reference evidence="10 11" key="1">
    <citation type="journal article" date="2011" name="Science">
        <title>The Selaginella genome identifies genetic changes associated with the evolution of vascular plants.</title>
        <authorList>
            <person name="Banks J.A."/>
            <person name="Nishiyama T."/>
            <person name="Hasebe M."/>
            <person name="Bowman J.L."/>
            <person name="Gribskov M."/>
            <person name="dePamphilis C."/>
            <person name="Albert V.A."/>
            <person name="Aono N."/>
            <person name="Aoyama T."/>
            <person name="Ambrose B.A."/>
            <person name="Ashton N.W."/>
            <person name="Axtell M.J."/>
            <person name="Barker E."/>
            <person name="Barker M.S."/>
            <person name="Bennetzen J.L."/>
            <person name="Bonawitz N.D."/>
            <person name="Chapple C."/>
            <person name="Cheng C."/>
            <person name="Correa L.G."/>
            <person name="Dacre M."/>
            <person name="DeBarry J."/>
            <person name="Dreyer I."/>
            <person name="Elias M."/>
            <person name="Engstrom E.M."/>
            <person name="Estelle M."/>
            <person name="Feng L."/>
            <person name="Finet C."/>
            <person name="Floyd S.K."/>
            <person name="Frommer W.B."/>
            <person name="Fujita T."/>
            <person name="Gramzow L."/>
            <person name="Gutensohn M."/>
            <person name="Harholt J."/>
            <person name="Hattori M."/>
            <person name="Heyl A."/>
            <person name="Hirai T."/>
            <person name="Hiwatashi Y."/>
            <person name="Ishikawa M."/>
            <person name="Iwata M."/>
            <person name="Karol K.G."/>
            <person name="Koehler B."/>
            <person name="Kolukisaoglu U."/>
            <person name="Kubo M."/>
            <person name="Kurata T."/>
            <person name="Lalonde S."/>
            <person name="Li K."/>
            <person name="Li Y."/>
            <person name="Litt A."/>
            <person name="Lyons E."/>
            <person name="Manning G."/>
            <person name="Maruyama T."/>
            <person name="Michael T.P."/>
            <person name="Mikami K."/>
            <person name="Miyazaki S."/>
            <person name="Morinaga S."/>
            <person name="Murata T."/>
            <person name="Mueller-Roeber B."/>
            <person name="Nelson D.R."/>
            <person name="Obara M."/>
            <person name="Oguri Y."/>
            <person name="Olmstead R.G."/>
            <person name="Onodera N."/>
            <person name="Petersen B.L."/>
            <person name="Pils B."/>
            <person name="Prigge M."/>
            <person name="Rensing S.A."/>
            <person name="Riano-Pachon D.M."/>
            <person name="Roberts A.W."/>
            <person name="Sato Y."/>
            <person name="Scheller H.V."/>
            <person name="Schulz B."/>
            <person name="Schulz C."/>
            <person name="Shakirov E.V."/>
            <person name="Shibagaki N."/>
            <person name="Shinohara N."/>
            <person name="Shippen D.E."/>
            <person name="Soerensen I."/>
            <person name="Sotooka R."/>
            <person name="Sugimoto N."/>
            <person name="Sugita M."/>
            <person name="Sumikawa N."/>
            <person name="Tanurdzic M."/>
            <person name="Theissen G."/>
            <person name="Ulvskov P."/>
            <person name="Wakazuki S."/>
            <person name="Weng J.K."/>
            <person name="Willats W.W."/>
            <person name="Wipf D."/>
            <person name="Wolf P.G."/>
            <person name="Yang L."/>
            <person name="Zimmer A.D."/>
            <person name="Zhu Q."/>
            <person name="Mitros T."/>
            <person name="Hellsten U."/>
            <person name="Loque D."/>
            <person name="Otillar R."/>
            <person name="Salamov A."/>
            <person name="Schmutz J."/>
            <person name="Shapiro H."/>
            <person name="Lindquist E."/>
            <person name="Lucas S."/>
            <person name="Rokhsar D."/>
            <person name="Grigoriev I.V."/>
        </authorList>
    </citation>
    <scope>NUCLEOTIDE SEQUENCE [LARGE SCALE GENOMIC DNA]</scope>
</reference>
<evidence type="ECO:0000313" key="11">
    <source>
        <dbReference type="Proteomes" id="UP000001514"/>
    </source>
</evidence>
<evidence type="ECO:0000256" key="3">
    <source>
        <dbReference type="ARBA" id="ARBA00020975"/>
    </source>
</evidence>
<sequence>MLDHIRSLTDVGTMNRMLHESIAYERSIDGELESLLAQRQEVEKKLLGLHRTGEVLEIVRADAEQMLRSVESTCALANLVSGKVRELDLAQSRVQETLARIEAIVDRGSCIDGAQKALASEDYESAARNVERFLQLEERMGGLVDPASDQHVQLLESKRKLEEVIKKRFYAAVDARDHAGVVRFASLFAPLGLHEEGIKAYVSYLRRSVDHRARDGFAAVKETPDQADFVAALNNIFKDIAEAIEENEELLKSLNGEDGLVYAIRELQEECDSRGSAIVKKYMEFRGLAKLEKEIIAQTNAEKDIVAQSKLLMSAGGAAEGPDLRSIEMFLEEILLLIQTSEDYTQYMIGRVREAGSSGAQLSPRSTTSFKVGSFYRAVQELTSHYRLLEEYFMAENVRKAIKLDEFPANSLTTSVVDDVFYVLQSCTRRAVSTSNVHLTLSIVTCAANLLGNEYKDALQRKMREPNLAMKLFAGGTGVVKVGMEVAAALNNMDVSAEYVLKLKAEIEEQCNEIFPGPAEREKLKSSLLELGEASVSLRQITNSGLEQLANCIAPRLRSTLDAVGTVSYELTEAQYAENEVNDPWVQKLLHGVEANVSWLQPLLTAGNYDTLVHLVIDFIVKRLEVVMGQKHFNQLGGLQLDRDARALVGHFSGMTQRTVRDKFARLSQMATILNLEKVSEILDYWGENSGPMTWRLTPNEVRRVLGLRLDFKPDAIAALKL</sequence>
<comment type="similarity">
    <text evidence="2">Belongs to the COG4 family.</text>
</comment>
<dbReference type="GO" id="GO:0015031">
    <property type="term" value="P:protein transport"/>
    <property type="evidence" value="ECO:0007669"/>
    <property type="project" value="UniProtKB-KW"/>
</dbReference>
<evidence type="ECO:0000256" key="2">
    <source>
        <dbReference type="ARBA" id="ARBA00009215"/>
    </source>
</evidence>
<dbReference type="PANTHER" id="PTHR24016:SF0">
    <property type="entry name" value="CONSERVED OLIGOMERIC GOLGI COMPLEX SUBUNIT 4"/>
    <property type="match status" value="1"/>
</dbReference>
<evidence type="ECO:0000256" key="4">
    <source>
        <dbReference type="ARBA" id="ARBA00022448"/>
    </source>
</evidence>
<dbReference type="OrthoDB" id="47059at2759"/>
<evidence type="ECO:0000256" key="5">
    <source>
        <dbReference type="ARBA" id="ARBA00022927"/>
    </source>
</evidence>
<dbReference type="Gene3D" id="1.10.287.1060">
    <property type="entry name" value="ESAT-6-like"/>
    <property type="match status" value="1"/>
</dbReference>
<evidence type="ECO:0000256" key="6">
    <source>
        <dbReference type="ARBA" id="ARBA00023034"/>
    </source>
</evidence>
<dbReference type="InterPro" id="IPR048680">
    <property type="entry name" value="COG4_N"/>
</dbReference>
<proteinExistence type="inferred from homology"/>
<accession>D8QT59</accession>
<dbReference type="Gene3D" id="1.20.58.1970">
    <property type="match status" value="1"/>
</dbReference>
<comment type="subcellular location">
    <subcellularLocation>
        <location evidence="1">Golgi apparatus membrane</location>
        <topology evidence="1">Peripheral membrane protein</topology>
    </subcellularLocation>
</comment>
<dbReference type="InterPro" id="IPR048682">
    <property type="entry name" value="COG4"/>
</dbReference>
<dbReference type="eggNOG" id="KOG0412">
    <property type="taxonomic scope" value="Eukaryota"/>
</dbReference>
<evidence type="ECO:0000256" key="8">
    <source>
        <dbReference type="ARBA" id="ARBA00031340"/>
    </source>
</evidence>
<dbReference type="Pfam" id="PF20662">
    <property type="entry name" value="COG4_C"/>
    <property type="match status" value="1"/>
</dbReference>
<dbReference type="Gramene" id="EFJ37060">
    <property type="protein sequence ID" value="EFJ37060"/>
    <property type="gene ID" value="SELMODRAFT_230075"/>
</dbReference>
<dbReference type="EMBL" id="GL377566">
    <property type="protein sequence ID" value="EFJ37060.1"/>
    <property type="molecule type" value="Genomic_DNA"/>
</dbReference>
<keyword evidence="11" id="KW-1185">Reference proteome</keyword>
<dbReference type="STRING" id="88036.D8QT59"/>
<gene>
    <name evidence="10" type="ORF">SELMODRAFT_230075</name>
</gene>
<dbReference type="InterPro" id="IPR013167">
    <property type="entry name" value="COG4_M"/>
</dbReference>
<keyword evidence="4" id="KW-0813">Transport</keyword>
<organism evidence="11">
    <name type="scientific">Selaginella moellendorffii</name>
    <name type="common">Spikemoss</name>
    <dbReference type="NCBI Taxonomy" id="88036"/>
    <lineage>
        <taxon>Eukaryota</taxon>
        <taxon>Viridiplantae</taxon>
        <taxon>Streptophyta</taxon>
        <taxon>Embryophyta</taxon>
        <taxon>Tracheophyta</taxon>
        <taxon>Lycopodiopsida</taxon>
        <taxon>Selaginellales</taxon>
        <taxon>Selaginellaceae</taxon>
        <taxon>Selaginella</taxon>
    </lineage>
</organism>